<keyword evidence="7" id="KW-0963">Cytoplasm</keyword>
<dbReference type="GO" id="GO:0004045">
    <property type="term" value="F:peptidyl-tRNA hydrolase activity"/>
    <property type="evidence" value="ECO:0007669"/>
    <property type="project" value="UniProtKB-EC"/>
</dbReference>
<keyword evidence="4 7" id="KW-0694">RNA-binding</keyword>
<feature type="binding site" evidence="7">
    <location>
        <position position="154"/>
    </location>
    <ligand>
        <name>tRNA</name>
        <dbReference type="ChEBI" id="CHEBI:17843"/>
    </ligand>
</feature>
<comment type="subcellular location">
    <subcellularLocation>
        <location evidence="7">Cytoplasm</location>
    </subcellularLocation>
</comment>
<comment type="function">
    <text evidence="7">Hydrolyzes ribosome-free peptidyl-tRNAs (with 1 or more amino acids incorporated), which drop off the ribosome during protein synthesis, or as a result of ribosome stalling.</text>
</comment>
<evidence type="ECO:0000256" key="1">
    <source>
        <dbReference type="ARBA" id="ARBA00013260"/>
    </source>
</evidence>
<feature type="binding site" evidence="7">
    <location>
        <position position="56"/>
    </location>
    <ligand>
        <name>tRNA</name>
        <dbReference type="ChEBI" id="CHEBI:17843"/>
    </ligand>
</feature>
<dbReference type="InterPro" id="IPR036416">
    <property type="entry name" value="Pept_tRNA_hydro_sf"/>
</dbReference>
<sequence>MRGLLKRWLGGRASVFSGVRGPGAAPEPGDDGSEDVASEGAQRWLVVGLGNPGPGYAGNRHNIGFMVVEALAARRGERWKAHKTRAEVAEARFDGVPVVLAKPRTYMNLSGGPVAGLAGFYKVPMDRILVVHDELDIPYGALRLKRGGGAGGHNGLRSITSSLTAPDYLRVRVGIGRPPGRMDAAAYVLKDFSSVERKELDLNIERAADAVETVLSDGLDRAQNIYHTAQ</sequence>
<evidence type="ECO:0000256" key="6">
    <source>
        <dbReference type="ARBA" id="ARBA00050038"/>
    </source>
</evidence>
<dbReference type="InterPro" id="IPR018171">
    <property type="entry name" value="Pept_tRNA_hydro_CS"/>
</dbReference>
<comment type="function">
    <text evidence="7">Catalyzes the release of premature peptidyl moieties from peptidyl-tRNA molecules trapped in stalled 50S ribosomal subunits, and thus maintains levels of free tRNAs and 50S ribosomes.</text>
</comment>
<feature type="site" description="Discriminates between blocked and unblocked aminoacyl-tRNA" evidence="7">
    <location>
        <position position="51"/>
    </location>
</feature>
<dbReference type="PROSITE" id="PS01196">
    <property type="entry name" value="PEPT_TRNA_HYDROL_2"/>
    <property type="match status" value="1"/>
</dbReference>
<comment type="subunit">
    <text evidence="7">Monomer.</text>
</comment>
<keyword evidence="2 7" id="KW-0820">tRNA-binding</keyword>
<dbReference type="HAMAP" id="MF_00083">
    <property type="entry name" value="Pept_tRNA_hydro_bact"/>
    <property type="match status" value="1"/>
</dbReference>
<evidence type="ECO:0000256" key="2">
    <source>
        <dbReference type="ARBA" id="ARBA00022555"/>
    </source>
</evidence>
<evidence type="ECO:0000256" key="9">
    <source>
        <dbReference type="RuleBase" id="RU004320"/>
    </source>
</evidence>
<dbReference type="EC" id="3.1.1.29" evidence="1 7"/>
<organism evidence="10 11">
    <name type="scientific">Nocardiopsis sediminis</name>
    <dbReference type="NCBI Taxonomy" id="1778267"/>
    <lineage>
        <taxon>Bacteria</taxon>
        <taxon>Bacillati</taxon>
        <taxon>Actinomycetota</taxon>
        <taxon>Actinomycetes</taxon>
        <taxon>Streptosporangiales</taxon>
        <taxon>Nocardiopsidaceae</taxon>
        <taxon>Nocardiopsis</taxon>
    </lineage>
</organism>
<evidence type="ECO:0000256" key="3">
    <source>
        <dbReference type="ARBA" id="ARBA00022801"/>
    </source>
</evidence>
<gene>
    <name evidence="7 10" type="primary">pth</name>
    <name evidence="10" type="ORF">ACFOVU_02745</name>
</gene>
<reference evidence="11" key="1">
    <citation type="journal article" date="2019" name="Int. J. Syst. Evol. Microbiol.">
        <title>The Global Catalogue of Microorganisms (GCM) 10K type strain sequencing project: providing services to taxonomists for standard genome sequencing and annotation.</title>
        <authorList>
            <consortium name="The Broad Institute Genomics Platform"/>
            <consortium name="The Broad Institute Genome Sequencing Center for Infectious Disease"/>
            <person name="Wu L."/>
            <person name="Ma J."/>
        </authorList>
    </citation>
    <scope>NUCLEOTIDE SEQUENCE [LARGE SCALE GENOMIC DNA]</scope>
    <source>
        <strain evidence="11">TBRC 1826</strain>
    </source>
</reference>
<evidence type="ECO:0000256" key="8">
    <source>
        <dbReference type="RuleBase" id="RU000673"/>
    </source>
</evidence>
<comment type="catalytic activity">
    <reaction evidence="7 8">
        <text>an N-acyl-L-alpha-aminoacyl-tRNA + H2O = an N-acyl-L-amino acid + a tRNA + H(+)</text>
        <dbReference type="Rhea" id="RHEA:54448"/>
        <dbReference type="Rhea" id="RHEA-COMP:10123"/>
        <dbReference type="Rhea" id="RHEA-COMP:13883"/>
        <dbReference type="ChEBI" id="CHEBI:15377"/>
        <dbReference type="ChEBI" id="CHEBI:15378"/>
        <dbReference type="ChEBI" id="CHEBI:59874"/>
        <dbReference type="ChEBI" id="CHEBI:78442"/>
        <dbReference type="ChEBI" id="CHEBI:138191"/>
        <dbReference type="EC" id="3.1.1.29"/>
    </reaction>
</comment>
<dbReference type="PANTHER" id="PTHR17224">
    <property type="entry name" value="PEPTIDYL-TRNA HYDROLASE"/>
    <property type="match status" value="1"/>
</dbReference>
<dbReference type="EMBL" id="JBHSBH010000003">
    <property type="protein sequence ID" value="MFC3994814.1"/>
    <property type="molecule type" value="Genomic_DNA"/>
</dbReference>
<dbReference type="Proteomes" id="UP001595847">
    <property type="component" value="Unassembled WGS sequence"/>
</dbReference>
<protein>
    <recommendedName>
        <fullName evidence="6 7">Peptidyl-tRNA hydrolase</fullName>
        <shortName evidence="7">Pth</shortName>
        <ecNumber evidence="1 7">3.1.1.29</ecNumber>
    </recommendedName>
</protein>
<proteinExistence type="inferred from homology"/>
<keyword evidence="3 7" id="KW-0378">Hydrolase</keyword>
<evidence type="ECO:0000313" key="10">
    <source>
        <dbReference type="EMBL" id="MFC3994814.1"/>
    </source>
</evidence>
<dbReference type="NCBIfam" id="TIGR00447">
    <property type="entry name" value="pth"/>
    <property type="match status" value="1"/>
</dbReference>
<feature type="active site" description="Proton acceptor" evidence="7">
    <location>
        <position position="61"/>
    </location>
</feature>
<feature type="site" description="Stabilizes the basic form of H active site to accept a proton" evidence="7">
    <location>
        <position position="133"/>
    </location>
</feature>
<accession>A0ABV8FHL3</accession>
<dbReference type="SUPFAM" id="SSF53178">
    <property type="entry name" value="Peptidyl-tRNA hydrolase-like"/>
    <property type="match status" value="1"/>
</dbReference>
<dbReference type="PANTHER" id="PTHR17224:SF1">
    <property type="entry name" value="PEPTIDYL-TRNA HYDROLASE"/>
    <property type="match status" value="1"/>
</dbReference>
<dbReference type="RefSeq" id="WP_378529664.1">
    <property type="nucleotide sequence ID" value="NZ_JBHSBH010000003.1"/>
</dbReference>
<dbReference type="Gene3D" id="3.40.50.1470">
    <property type="entry name" value="Peptidyl-tRNA hydrolase"/>
    <property type="match status" value="1"/>
</dbReference>
<keyword evidence="11" id="KW-1185">Reference proteome</keyword>
<dbReference type="PROSITE" id="PS01195">
    <property type="entry name" value="PEPT_TRNA_HYDROL_1"/>
    <property type="match status" value="1"/>
</dbReference>
<evidence type="ECO:0000256" key="7">
    <source>
        <dbReference type="HAMAP-Rule" id="MF_00083"/>
    </source>
</evidence>
<comment type="caution">
    <text evidence="10">The sequence shown here is derived from an EMBL/GenBank/DDBJ whole genome shotgun (WGS) entry which is preliminary data.</text>
</comment>
<feature type="binding site" evidence="7">
    <location>
        <position position="108"/>
    </location>
    <ligand>
        <name>tRNA</name>
        <dbReference type="ChEBI" id="CHEBI:17843"/>
    </ligand>
</feature>
<comment type="similarity">
    <text evidence="5 7 9">Belongs to the PTH family.</text>
</comment>
<name>A0ABV8FHL3_9ACTN</name>
<dbReference type="CDD" id="cd00462">
    <property type="entry name" value="PTH"/>
    <property type="match status" value="1"/>
</dbReference>
<evidence type="ECO:0000313" key="11">
    <source>
        <dbReference type="Proteomes" id="UP001595847"/>
    </source>
</evidence>
<feature type="binding site" evidence="7">
    <location>
        <position position="106"/>
    </location>
    <ligand>
        <name>tRNA</name>
        <dbReference type="ChEBI" id="CHEBI:17843"/>
    </ligand>
</feature>
<dbReference type="InterPro" id="IPR001328">
    <property type="entry name" value="Pept_tRNA_hydro"/>
</dbReference>
<dbReference type="Pfam" id="PF01195">
    <property type="entry name" value="Pept_tRNA_hydro"/>
    <property type="match status" value="1"/>
</dbReference>
<evidence type="ECO:0000256" key="5">
    <source>
        <dbReference type="ARBA" id="ARBA00038063"/>
    </source>
</evidence>
<evidence type="ECO:0000256" key="4">
    <source>
        <dbReference type="ARBA" id="ARBA00022884"/>
    </source>
</evidence>